<feature type="compositionally biased region" description="Basic and acidic residues" evidence="1">
    <location>
        <begin position="43"/>
        <end position="54"/>
    </location>
</feature>
<evidence type="ECO:0000313" key="3">
    <source>
        <dbReference type="Proteomes" id="UP000236291"/>
    </source>
</evidence>
<evidence type="ECO:0000313" key="2">
    <source>
        <dbReference type="EMBL" id="PNY06390.1"/>
    </source>
</evidence>
<proteinExistence type="predicted"/>
<reference evidence="2 3" key="1">
    <citation type="journal article" date="2014" name="Am. J. Bot.">
        <title>Genome assembly and annotation for red clover (Trifolium pratense; Fabaceae).</title>
        <authorList>
            <person name="Istvanek J."/>
            <person name="Jaros M."/>
            <person name="Krenek A."/>
            <person name="Repkova J."/>
        </authorList>
    </citation>
    <scope>NUCLEOTIDE SEQUENCE [LARGE SCALE GENOMIC DNA]</scope>
    <source>
        <strain evidence="3">cv. Tatra</strain>
        <tissue evidence="2">Young leaves</tissue>
    </source>
</reference>
<evidence type="ECO:0000256" key="1">
    <source>
        <dbReference type="SAM" id="MobiDB-lite"/>
    </source>
</evidence>
<comment type="caution">
    <text evidence="2">The sequence shown here is derived from an EMBL/GenBank/DDBJ whole genome shotgun (WGS) entry which is preliminary data.</text>
</comment>
<accession>A0A2K3NTM6</accession>
<reference evidence="2 3" key="2">
    <citation type="journal article" date="2017" name="Front. Plant Sci.">
        <title>Gene Classification and Mining of Molecular Markers Useful in Red Clover (Trifolium pratense) Breeding.</title>
        <authorList>
            <person name="Istvanek J."/>
            <person name="Dluhosova J."/>
            <person name="Dluhos P."/>
            <person name="Patkova L."/>
            <person name="Nedelnik J."/>
            <person name="Repkova J."/>
        </authorList>
    </citation>
    <scope>NUCLEOTIDE SEQUENCE [LARGE SCALE GENOMIC DNA]</scope>
    <source>
        <strain evidence="3">cv. Tatra</strain>
        <tissue evidence="2">Young leaves</tissue>
    </source>
</reference>
<gene>
    <name evidence="2" type="ORF">L195_g002855</name>
</gene>
<organism evidence="2 3">
    <name type="scientific">Trifolium pratense</name>
    <name type="common">Red clover</name>
    <dbReference type="NCBI Taxonomy" id="57577"/>
    <lineage>
        <taxon>Eukaryota</taxon>
        <taxon>Viridiplantae</taxon>
        <taxon>Streptophyta</taxon>
        <taxon>Embryophyta</taxon>
        <taxon>Tracheophyta</taxon>
        <taxon>Spermatophyta</taxon>
        <taxon>Magnoliopsida</taxon>
        <taxon>eudicotyledons</taxon>
        <taxon>Gunneridae</taxon>
        <taxon>Pentapetalae</taxon>
        <taxon>rosids</taxon>
        <taxon>fabids</taxon>
        <taxon>Fabales</taxon>
        <taxon>Fabaceae</taxon>
        <taxon>Papilionoideae</taxon>
        <taxon>50 kb inversion clade</taxon>
        <taxon>NPAAA clade</taxon>
        <taxon>Hologalegina</taxon>
        <taxon>IRL clade</taxon>
        <taxon>Trifolieae</taxon>
        <taxon>Trifolium</taxon>
    </lineage>
</organism>
<feature type="non-terminal residue" evidence="2">
    <location>
        <position position="1"/>
    </location>
</feature>
<protein>
    <submittedName>
        <fullName evidence="2">Uncharacterized protein</fullName>
    </submittedName>
</protein>
<dbReference type="EMBL" id="ASHM01001285">
    <property type="protein sequence ID" value="PNY06390.1"/>
    <property type="molecule type" value="Genomic_DNA"/>
</dbReference>
<dbReference type="Proteomes" id="UP000236291">
    <property type="component" value="Unassembled WGS sequence"/>
</dbReference>
<sequence length="63" mass="7328">RGACAKKFFPAFHYARRDGYHARRNTLPELKLVSDLVTRGVKEESELRRRRDPTTHGVIPHLT</sequence>
<feature type="region of interest" description="Disordered" evidence="1">
    <location>
        <begin position="43"/>
        <end position="63"/>
    </location>
</feature>
<name>A0A2K3NTM6_TRIPR</name>
<dbReference type="AlphaFoldDB" id="A0A2K3NTM6"/>